<keyword evidence="12" id="KW-1185">Reference proteome</keyword>
<dbReference type="Pfam" id="PF00153">
    <property type="entry name" value="Mito_carr"/>
    <property type="match status" value="1"/>
</dbReference>
<dbReference type="GO" id="GO:0016020">
    <property type="term" value="C:membrane"/>
    <property type="evidence" value="ECO:0007669"/>
    <property type="project" value="UniProtKB-SubCell"/>
</dbReference>
<keyword evidence="6" id="KW-1133">Transmembrane helix</keyword>
<evidence type="ECO:0000256" key="5">
    <source>
        <dbReference type="ARBA" id="ARBA00022737"/>
    </source>
</evidence>
<feature type="repeat" description="Solcar" evidence="8">
    <location>
        <begin position="1"/>
        <end position="64"/>
    </location>
</feature>
<dbReference type="RefSeq" id="XP_013893774.1">
    <property type="nucleotide sequence ID" value="XM_014038320.1"/>
</dbReference>
<dbReference type="GeneID" id="25730646"/>
<accession>A0A0D2LT08</accession>
<dbReference type="SUPFAM" id="SSF103506">
    <property type="entry name" value="Mitochondrial carrier"/>
    <property type="match status" value="1"/>
</dbReference>
<evidence type="ECO:0000256" key="4">
    <source>
        <dbReference type="ARBA" id="ARBA00022692"/>
    </source>
</evidence>
<keyword evidence="4 8" id="KW-0812">Transmembrane</keyword>
<dbReference type="KEGG" id="mng:MNEG_13207"/>
<evidence type="ECO:0000313" key="11">
    <source>
        <dbReference type="EMBL" id="KIY94754.1"/>
    </source>
</evidence>
<dbReference type="PANTHER" id="PTHR45683">
    <property type="entry name" value="MITOCHONDRIAL NICOTINAMIDE ADENINE DINUCLEOTIDE TRANSPORTER 1-RELATED-RELATED"/>
    <property type="match status" value="1"/>
</dbReference>
<dbReference type="AlphaFoldDB" id="A0A0D2LT08"/>
<evidence type="ECO:0000256" key="3">
    <source>
        <dbReference type="ARBA" id="ARBA00022448"/>
    </source>
</evidence>
<dbReference type="GO" id="GO:0006862">
    <property type="term" value="P:nucleotide transport"/>
    <property type="evidence" value="ECO:0007669"/>
    <property type="project" value="InterPro"/>
</dbReference>
<evidence type="ECO:0000256" key="6">
    <source>
        <dbReference type="ARBA" id="ARBA00022989"/>
    </source>
</evidence>
<comment type="similarity">
    <text evidence="2 9">Belongs to the mitochondrial carrier (TC 2.A.29) family.</text>
</comment>
<evidence type="ECO:0000313" key="12">
    <source>
        <dbReference type="Proteomes" id="UP000054498"/>
    </source>
</evidence>
<dbReference type="OrthoDB" id="2019556at2759"/>
<gene>
    <name evidence="11" type="ORF">MNEG_13207</name>
</gene>
<dbReference type="STRING" id="145388.A0A0D2LT08"/>
<comment type="subcellular location">
    <subcellularLocation>
        <location evidence="1">Membrane</location>
        <topology evidence="1">Multi-pass membrane protein</topology>
    </subcellularLocation>
</comment>
<evidence type="ECO:0000256" key="2">
    <source>
        <dbReference type="ARBA" id="ARBA00006375"/>
    </source>
</evidence>
<proteinExistence type="inferred from homology"/>
<evidence type="ECO:0000256" key="10">
    <source>
        <dbReference type="SAM" id="MobiDB-lite"/>
    </source>
</evidence>
<dbReference type="InterPro" id="IPR044712">
    <property type="entry name" value="SLC25A32-like"/>
</dbReference>
<dbReference type="InterPro" id="IPR018108">
    <property type="entry name" value="MCP_transmembrane"/>
</dbReference>
<evidence type="ECO:0000256" key="7">
    <source>
        <dbReference type="ARBA" id="ARBA00023136"/>
    </source>
</evidence>
<keyword evidence="5" id="KW-0677">Repeat</keyword>
<evidence type="ECO:0000256" key="8">
    <source>
        <dbReference type="PROSITE-ProRule" id="PRU00282"/>
    </source>
</evidence>
<protein>
    <submittedName>
        <fullName evidence="11">Uncharacterized protein</fullName>
    </submittedName>
</protein>
<dbReference type="PROSITE" id="PS50920">
    <property type="entry name" value="SOLCAR"/>
    <property type="match status" value="1"/>
</dbReference>
<dbReference type="Proteomes" id="UP000054498">
    <property type="component" value="Unassembled WGS sequence"/>
</dbReference>
<evidence type="ECO:0000256" key="1">
    <source>
        <dbReference type="ARBA" id="ARBA00004141"/>
    </source>
</evidence>
<feature type="region of interest" description="Disordered" evidence="10">
    <location>
        <begin position="77"/>
        <end position="96"/>
    </location>
</feature>
<keyword evidence="7 8" id="KW-0472">Membrane</keyword>
<evidence type="ECO:0000256" key="9">
    <source>
        <dbReference type="RuleBase" id="RU000488"/>
    </source>
</evidence>
<keyword evidence="3 9" id="KW-0813">Transport</keyword>
<dbReference type="GO" id="GO:0055085">
    <property type="term" value="P:transmembrane transport"/>
    <property type="evidence" value="ECO:0007669"/>
    <property type="project" value="InterPro"/>
</dbReference>
<sequence>MRLPQAVNRHTEEGMRYEGVGDALRRMWASEGLAGFYRGMQVKLAQTVLAAALMMVLKEEIYEWTRALLLAPAAIGGGAGGGKGGAPAAARAGRTG</sequence>
<dbReference type="EMBL" id="KK103908">
    <property type="protein sequence ID" value="KIY94754.1"/>
    <property type="molecule type" value="Genomic_DNA"/>
</dbReference>
<name>A0A0D2LT08_9CHLO</name>
<feature type="compositionally biased region" description="Low complexity" evidence="10">
    <location>
        <begin position="86"/>
        <end position="96"/>
    </location>
</feature>
<organism evidence="11 12">
    <name type="scientific">Monoraphidium neglectum</name>
    <dbReference type="NCBI Taxonomy" id="145388"/>
    <lineage>
        <taxon>Eukaryota</taxon>
        <taxon>Viridiplantae</taxon>
        <taxon>Chlorophyta</taxon>
        <taxon>core chlorophytes</taxon>
        <taxon>Chlorophyceae</taxon>
        <taxon>CS clade</taxon>
        <taxon>Sphaeropleales</taxon>
        <taxon>Selenastraceae</taxon>
        <taxon>Monoraphidium</taxon>
    </lineage>
</organism>
<dbReference type="Gene3D" id="1.50.40.10">
    <property type="entry name" value="Mitochondrial carrier domain"/>
    <property type="match status" value="1"/>
</dbReference>
<dbReference type="InterPro" id="IPR023395">
    <property type="entry name" value="MCP_dom_sf"/>
</dbReference>
<reference evidence="11 12" key="1">
    <citation type="journal article" date="2013" name="BMC Genomics">
        <title>Reconstruction of the lipid metabolism for the microalga Monoraphidium neglectum from its genome sequence reveals characteristics suitable for biofuel production.</title>
        <authorList>
            <person name="Bogen C."/>
            <person name="Al-Dilaimi A."/>
            <person name="Albersmeier A."/>
            <person name="Wichmann J."/>
            <person name="Grundmann M."/>
            <person name="Rupp O."/>
            <person name="Lauersen K.J."/>
            <person name="Blifernez-Klassen O."/>
            <person name="Kalinowski J."/>
            <person name="Goesmann A."/>
            <person name="Mussgnug J.H."/>
            <person name="Kruse O."/>
        </authorList>
    </citation>
    <scope>NUCLEOTIDE SEQUENCE [LARGE SCALE GENOMIC DNA]</scope>
    <source>
        <strain evidence="11 12">SAG 48.87</strain>
    </source>
</reference>